<dbReference type="CDD" id="cd09274">
    <property type="entry name" value="RNase_HI_RT_Ty3"/>
    <property type="match status" value="1"/>
</dbReference>
<dbReference type="InterPro" id="IPR000477">
    <property type="entry name" value="RT_dom"/>
</dbReference>
<dbReference type="PROSITE" id="PS50994">
    <property type="entry name" value="INTEGRASE"/>
    <property type="match status" value="1"/>
</dbReference>
<feature type="domain" description="Integrase catalytic" evidence="8">
    <location>
        <begin position="390"/>
        <end position="551"/>
    </location>
</feature>
<dbReference type="GO" id="GO:0016787">
    <property type="term" value="F:hydrolase activity"/>
    <property type="evidence" value="ECO:0007669"/>
    <property type="project" value="UniProtKB-KW"/>
</dbReference>
<dbReference type="FunFam" id="1.10.340.70:FF:000001">
    <property type="entry name" value="Retrovirus-related Pol polyprotein from transposon gypsy-like Protein"/>
    <property type="match status" value="1"/>
</dbReference>
<keyword evidence="2" id="KW-0548">Nucleotidyltransferase</keyword>
<evidence type="ECO:0000259" key="8">
    <source>
        <dbReference type="PROSITE" id="PS50994"/>
    </source>
</evidence>
<dbReference type="FunFam" id="3.10.20.370:FF:000001">
    <property type="entry name" value="Retrovirus-related Pol polyprotein from transposon 17.6-like protein"/>
    <property type="match status" value="1"/>
</dbReference>
<dbReference type="eggNOG" id="KOG0017">
    <property type="taxonomic scope" value="Eukaryota"/>
</dbReference>
<dbReference type="InterPro" id="IPR036397">
    <property type="entry name" value="RNaseH_sf"/>
</dbReference>
<reference evidence="9" key="1">
    <citation type="submission" date="2017-05" db="UniProtKB">
        <authorList>
            <consortium name="EnsemblMetazoa"/>
        </authorList>
    </citation>
    <scope>IDENTIFICATION</scope>
</reference>
<dbReference type="InParanoid" id="A0A1X7UNW9"/>
<feature type="domain" description="Reverse transcriptase" evidence="7">
    <location>
        <begin position="1"/>
        <end position="108"/>
    </location>
</feature>
<evidence type="ECO:0008006" key="10">
    <source>
        <dbReference type="Google" id="ProtNLM"/>
    </source>
</evidence>
<dbReference type="Pfam" id="PF17921">
    <property type="entry name" value="Integrase_H2C2"/>
    <property type="match status" value="1"/>
</dbReference>
<name>A0A1X7UNW9_AMPQE</name>
<dbReference type="InterPro" id="IPR043128">
    <property type="entry name" value="Rev_trsase/Diguanyl_cyclase"/>
</dbReference>
<dbReference type="AlphaFoldDB" id="A0A1X7UNW9"/>
<evidence type="ECO:0000256" key="4">
    <source>
        <dbReference type="ARBA" id="ARBA00022759"/>
    </source>
</evidence>
<dbReference type="Pfam" id="PF00078">
    <property type="entry name" value="RVT_1"/>
    <property type="match status" value="1"/>
</dbReference>
<dbReference type="FunFam" id="3.30.70.270:FF:000020">
    <property type="entry name" value="Transposon Tf2-6 polyprotein-like Protein"/>
    <property type="match status" value="1"/>
</dbReference>
<dbReference type="InterPro" id="IPR001584">
    <property type="entry name" value="Integrase_cat-core"/>
</dbReference>
<evidence type="ECO:0000256" key="3">
    <source>
        <dbReference type="ARBA" id="ARBA00022722"/>
    </source>
</evidence>
<sequence length="568" mass="64140">MPFGLCNAPATFQRLMQKILCGLSSYCNVYIDDILIFSRDFDEHRLHLKEVFGRLEKYGLKLHPQKCQLALPEVDYYRKFVPGFARIASPLHQLLKKNVPFQWTGACQSAFQKLKDLLTSPPVLAYPDFSNPFILHTDASGEGLGAVLEQSNENGVCHPVAYASRTVSEHEKNYGITELEALGVVWALKHFRAYLWGHKTTVYTDHSPVKSLLRAKHTSGKLARWSQVVSEYDLDICYRPGRQNSNADALSRAPLQAGTSNDSLDTVQIATVTTDGEMTELIRNQKEDEEFGPIITSLERGNREPNFVLVEGVLYYCGVKDGSPLRLCVPLLEREKLLKNIHSGTFAGHFSSRSVYKTLTKRYWWKGMYRDTQAHCKGCLTCATYDGAGRRMKPHLLPIPVGVDIMELPLTVHGNKYVVVFVDYLTKWVEAFPTEDQTSETIANLLVNEIICRHGVPEQLLSDRGSNLLSDLMRSIYSLTGIQKINTTASHPQTDGLVENMNRTLRAMIAKYSSQYGDNWDEYLPKLLFAYRTKCHESTGESPFFLLYGRDAGLPGEEALSTKRTPYM</sequence>
<keyword evidence="3" id="KW-0540">Nuclease</keyword>
<dbReference type="Gene3D" id="3.30.70.270">
    <property type="match status" value="2"/>
</dbReference>
<dbReference type="Pfam" id="PF00665">
    <property type="entry name" value="rve"/>
    <property type="match status" value="1"/>
</dbReference>
<dbReference type="Pfam" id="PF17917">
    <property type="entry name" value="RT_RNaseH"/>
    <property type="match status" value="1"/>
</dbReference>
<evidence type="ECO:0000256" key="5">
    <source>
        <dbReference type="ARBA" id="ARBA00022801"/>
    </source>
</evidence>
<evidence type="ECO:0000256" key="1">
    <source>
        <dbReference type="ARBA" id="ARBA00022679"/>
    </source>
</evidence>
<dbReference type="EnsemblMetazoa" id="Aqu2.1.29685_001">
    <property type="protein sequence ID" value="Aqu2.1.29685_001"/>
    <property type="gene ID" value="Aqu2.1.29685"/>
</dbReference>
<protein>
    <recommendedName>
        <fullName evidence="10">Integrase catalytic domain-containing protein</fullName>
    </recommendedName>
</protein>
<dbReference type="Gene3D" id="1.10.340.70">
    <property type="match status" value="1"/>
</dbReference>
<dbReference type="Gene3D" id="3.10.20.370">
    <property type="match status" value="1"/>
</dbReference>
<dbReference type="OrthoDB" id="775972at2759"/>
<evidence type="ECO:0000256" key="2">
    <source>
        <dbReference type="ARBA" id="ARBA00022695"/>
    </source>
</evidence>
<dbReference type="SUPFAM" id="SSF53098">
    <property type="entry name" value="Ribonuclease H-like"/>
    <property type="match status" value="1"/>
</dbReference>
<keyword evidence="4" id="KW-0255">Endonuclease</keyword>
<dbReference type="PANTHER" id="PTHR37984:SF5">
    <property type="entry name" value="PROTEIN NYNRIN-LIKE"/>
    <property type="match status" value="1"/>
</dbReference>
<dbReference type="GO" id="GO:0015074">
    <property type="term" value="P:DNA integration"/>
    <property type="evidence" value="ECO:0007669"/>
    <property type="project" value="InterPro"/>
</dbReference>
<dbReference type="SUPFAM" id="SSF56672">
    <property type="entry name" value="DNA/RNA polymerases"/>
    <property type="match status" value="1"/>
</dbReference>
<dbReference type="PANTHER" id="PTHR37984">
    <property type="entry name" value="PROTEIN CBG26694"/>
    <property type="match status" value="1"/>
</dbReference>
<dbReference type="FunFam" id="3.30.420.10:FF:000032">
    <property type="entry name" value="Retrovirus-related Pol polyprotein from transposon 297-like Protein"/>
    <property type="match status" value="1"/>
</dbReference>
<accession>A0A1X7UNW9</accession>
<dbReference type="PROSITE" id="PS50878">
    <property type="entry name" value="RT_POL"/>
    <property type="match status" value="1"/>
</dbReference>
<dbReference type="GO" id="GO:0004519">
    <property type="term" value="F:endonuclease activity"/>
    <property type="evidence" value="ECO:0007669"/>
    <property type="project" value="UniProtKB-KW"/>
</dbReference>
<dbReference type="InterPro" id="IPR050951">
    <property type="entry name" value="Retrovirus_Pol_polyprotein"/>
</dbReference>
<evidence type="ECO:0000256" key="6">
    <source>
        <dbReference type="ARBA" id="ARBA00022918"/>
    </source>
</evidence>
<dbReference type="Gene3D" id="3.30.420.10">
    <property type="entry name" value="Ribonuclease H-like superfamily/Ribonuclease H"/>
    <property type="match status" value="1"/>
</dbReference>
<dbReference type="InterPro" id="IPR041588">
    <property type="entry name" value="Integrase_H2C2"/>
</dbReference>
<evidence type="ECO:0000313" key="9">
    <source>
        <dbReference type="EnsemblMetazoa" id="Aqu2.1.29685_001"/>
    </source>
</evidence>
<evidence type="ECO:0000259" key="7">
    <source>
        <dbReference type="PROSITE" id="PS50878"/>
    </source>
</evidence>
<organism evidence="9">
    <name type="scientific">Amphimedon queenslandica</name>
    <name type="common">Sponge</name>
    <dbReference type="NCBI Taxonomy" id="400682"/>
    <lineage>
        <taxon>Eukaryota</taxon>
        <taxon>Metazoa</taxon>
        <taxon>Porifera</taxon>
        <taxon>Demospongiae</taxon>
        <taxon>Heteroscleromorpha</taxon>
        <taxon>Haplosclerida</taxon>
        <taxon>Niphatidae</taxon>
        <taxon>Amphimedon</taxon>
    </lineage>
</organism>
<dbReference type="CDD" id="cd01647">
    <property type="entry name" value="RT_LTR"/>
    <property type="match status" value="1"/>
</dbReference>
<dbReference type="GO" id="GO:0003964">
    <property type="term" value="F:RNA-directed DNA polymerase activity"/>
    <property type="evidence" value="ECO:0007669"/>
    <property type="project" value="UniProtKB-KW"/>
</dbReference>
<keyword evidence="5" id="KW-0378">Hydrolase</keyword>
<keyword evidence="6" id="KW-0695">RNA-directed DNA polymerase</keyword>
<keyword evidence="1" id="KW-0808">Transferase</keyword>
<dbReference type="GO" id="GO:0003676">
    <property type="term" value="F:nucleic acid binding"/>
    <property type="evidence" value="ECO:0007669"/>
    <property type="project" value="InterPro"/>
</dbReference>
<dbReference type="InterPro" id="IPR043502">
    <property type="entry name" value="DNA/RNA_pol_sf"/>
</dbReference>
<dbReference type="InterPro" id="IPR041373">
    <property type="entry name" value="RT_RNaseH"/>
</dbReference>
<proteinExistence type="predicted"/>
<dbReference type="InterPro" id="IPR012337">
    <property type="entry name" value="RNaseH-like_sf"/>
</dbReference>